<keyword evidence="6" id="KW-0949">S-adenosyl-L-methionine</keyword>
<dbReference type="InterPro" id="IPR029063">
    <property type="entry name" value="SAM-dependent_MTases_sf"/>
</dbReference>
<evidence type="ECO:0000256" key="5">
    <source>
        <dbReference type="ARBA" id="ARBA00022679"/>
    </source>
</evidence>
<dbReference type="AlphaFoldDB" id="A0A1H1X8D6"/>
<evidence type="ECO:0000256" key="10">
    <source>
        <dbReference type="ARBA" id="ARBA00023158"/>
    </source>
</evidence>
<keyword evidence="8" id="KW-0460">Magnesium</keyword>
<evidence type="ECO:0000259" key="14">
    <source>
        <dbReference type="Pfam" id="PF12623"/>
    </source>
</evidence>
<dbReference type="Pfam" id="PF12623">
    <property type="entry name" value="Hen1_L"/>
    <property type="match status" value="1"/>
</dbReference>
<gene>
    <name evidence="15" type="ORF">SAMN04489812_3951</name>
</gene>
<evidence type="ECO:0000256" key="2">
    <source>
        <dbReference type="ARBA" id="ARBA00009026"/>
    </source>
</evidence>
<evidence type="ECO:0000256" key="12">
    <source>
        <dbReference type="ARBA" id="ARBA00048418"/>
    </source>
</evidence>
<evidence type="ECO:0000259" key="13">
    <source>
        <dbReference type="Pfam" id="PF08242"/>
    </source>
</evidence>
<comment type="similarity">
    <text evidence="2">Belongs to the methyltransferase superfamily. HEN1 family.</text>
</comment>
<dbReference type="Proteomes" id="UP000199103">
    <property type="component" value="Chromosome I"/>
</dbReference>
<dbReference type="SUPFAM" id="SSF53335">
    <property type="entry name" value="S-adenosyl-L-methionine-dependent methyltransferases"/>
    <property type="match status" value="1"/>
</dbReference>
<accession>A0A1H1X8D6</accession>
<dbReference type="Gene3D" id="3.40.50.150">
    <property type="entry name" value="Vaccinia Virus protein VP39"/>
    <property type="match status" value="1"/>
</dbReference>
<evidence type="ECO:0000313" key="16">
    <source>
        <dbReference type="Proteomes" id="UP000199103"/>
    </source>
</evidence>
<evidence type="ECO:0000256" key="4">
    <source>
        <dbReference type="ARBA" id="ARBA00022603"/>
    </source>
</evidence>
<reference evidence="15 16" key="1">
    <citation type="submission" date="2016-10" db="EMBL/GenBank/DDBJ databases">
        <authorList>
            <person name="de Groot N.N."/>
        </authorList>
    </citation>
    <scope>NUCLEOTIDE SEQUENCE [LARGE SCALE GENOMIC DNA]</scope>
    <source>
        <strain evidence="15 16">DSM 21800</strain>
    </source>
</reference>
<evidence type="ECO:0000256" key="11">
    <source>
        <dbReference type="ARBA" id="ARBA00035025"/>
    </source>
</evidence>
<sequence length="467" mass="51596">MRHNAAVFLTMTSTAERATDLGFLLHKHPDRFQEVSLSFGKAAIFFPEAGPDRCTMAIMVEVDHAERRRRGDFALAPYVNPSAYAASSMLAVALRRVFGTAMNRRCDARPELVDRTLPLTIELPTVPADDHDLPRRLFEPLGWQVRTETAPLDPQIPRWGEAPYVALRLDGRQTVADTLLQLYVLLPVLGGRKHYWVGPEEVDKLLRSAQDWLGGHPERELIMNRYLAFRHGYVEDASTRLDGIPEPVEGPKIPEPVEGQPTLAHGRATAVLQVLAAVGAHRVVDLGCGEGALLTRLAAEPSITEILGVDPSAPALERARRRLATAPLADRQRDAVRLRQSSAVYRDNELAGFDAIVLMEVIEHLDPDRVGDLERVVFGSARPGTVIVTTPDRSANADYPGLAAGALRHPDHRFEWDREEFAHWVGAVADRYGYRHQLDGIGPEGRTGAGGPSQLAIFHRVDQEAAR</sequence>
<name>A0A1H1X8D6_9ACTN</name>
<keyword evidence="5 15" id="KW-0808">Transferase</keyword>
<organism evidence="15 16">
    <name type="scientific">Microlunatus soli</name>
    <dbReference type="NCBI Taxonomy" id="630515"/>
    <lineage>
        <taxon>Bacteria</taxon>
        <taxon>Bacillati</taxon>
        <taxon>Actinomycetota</taxon>
        <taxon>Actinomycetes</taxon>
        <taxon>Propionibacteriales</taxon>
        <taxon>Propionibacteriaceae</taxon>
        <taxon>Microlunatus</taxon>
    </lineage>
</organism>
<dbReference type="GO" id="GO:0090486">
    <property type="term" value="F:small RNA 2'-O-methyltransferase activity"/>
    <property type="evidence" value="ECO:0007669"/>
    <property type="project" value="UniProtKB-EC"/>
</dbReference>
<keyword evidence="10" id="KW-0943">RNA-mediated gene silencing</keyword>
<comment type="catalytic activity">
    <reaction evidence="12">
        <text>small RNA 3'-end nucleotide + S-adenosyl-L-methionine = small RNA 3'-end 2'-O-methylnucleotide + S-adenosyl-L-homocysteine + H(+)</text>
        <dbReference type="Rhea" id="RHEA:37887"/>
        <dbReference type="Rhea" id="RHEA-COMP:10415"/>
        <dbReference type="Rhea" id="RHEA-COMP:10416"/>
        <dbReference type="ChEBI" id="CHEBI:15378"/>
        <dbReference type="ChEBI" id="CHEBI:57856"/>
        <dbReference type="ChEBI" id="CHEBI:59789"/>
        <dbReference type="ChEBI" id="CHEBI:74896"/>
        <dbReference type="ChEBI" id="CHEBI:74898"/>
        <dbReference type="EC" id="2.1.1.386"/>
    </reaction>
</comment>
<dbReference type="EMBL" id="LT629772">
    <property type="protein sequence ID" value="SDT04926.1"/>
    <property type="molecule type" value="Genomic_DNA"/>
</dbReference>
<dbReference type="GO" id="GO:0046872">
    <property type="term" value="F:metal ion binding"/>
    <property type="evidence" value="ECO:0007669"/>
    <property type="project" value="UniProtKB-KW"/>
</dbReference>
<keyword evidence="4 15" id="KW-0489">Methyltransferase</keyword>
<dbReference type="OrthoDB" id="626362at2"/>
<evidence type="ECO:0000256" key="3">
    <source>
        <dbReference type="ARBA" id="ARBA00021330"/>
    </source>
</evidence>
<evidence type="ECO:0000256" key="9">
    <source>
        <dbReference type="ARBA" id="ARBA00022884"/>
    </source>
</evidence>
<evidence type="ECO:0000256" key="1">
    <source>
        <dbReference type="ARBA" id="ARBA00001946"/>
    </source>
</evidence>
<evidence type="ECO:0000313" key="15">
    <source>
        <dbReference type="EMBL" id="SDT04926.1"/>
    </source>
</evidence>
<dbReference type="CDD" id="cd02440">
    <property type="entry name" value="AdoMet_MTases"/>
    <property type="match status" value="1"/>
</dbReference>
<keyword evidence="9" id="KW-0694">RNA-binding</keyword>
<dbReference type="EC" id="2.1.1.386" evidence="11"/>
<feature type="domain" description="Hen1 N-terminal" evidence="14">
    <location>
        <begin position="7"/>
        <end position="241"/>
    </location>
</feature>
<dbReference type="GO" id="GO:0003723">
    <property type="term" value="F:RNA binding"/>
    <property type="evidence" value="ECO:0007669"/>
    <property type="project" value="UniProtKB-KW"/>
</dbReference>
<dbReference type="InterPro" id="IPR038546">
    <property type="entry name" value="Hen1_N_sf"/>
</dbReference>
<evidence type="ECO:0000256" key="6">
    <source>
        <dbReference type="ARBA" id="ARBA00022691"/>
    </source>
</evidence>
<dbReference type="PANTHER" id="PTHR21404">
    <property type="entry name" value="HEN1"/>
    <property type="match status" value="1"/>
</dbReference>
<dbReference type="RefSeq" id="WP_091527143.1">
    <property type="nucleotide sequence ID" value="NZ_LT629772.1"/>
</dbReference>
<proteinExistence type="inferred from homology"/>
<keyword evidence="7" id="KW-0479">Metal-binding</keyword>
<dbReference type="PANTHER" id="PTHR21404:SF3">
    <property type="entry name" value="SMALL RNA 2'-O-METHYLTRANSFERASE"/>
    <property type="match status" value="1"/>
</dbReference>
<dbReference type="InterPro" id="IPR024026">
    <property type="entry name" value="3'-RNA_MeTfrase_Hen1_bac"/>
</dbReference>
<keyword evidence="16" id="KW-1185">Reference proteome</keyword>
<dbReference type="InterPro" id="IPR026610">
    <property type="entry name" value="Hen1"/>
</dbReference>
<evidence type="ECO:0000256" key="7">
    <source>
        <dbReference type="ARBA" id="ARBA00022723"/>
    </source>
</evidence>
<dbReference type="InterPro" id="IPR024740">
    <property type="entry name" value="Hen1_N"/>
</dbReference>
<feature type="domain" description="Methyltransferase type 12" evidence="13">
    <location>
        <begin position="284"/>
        <end position="384"/>
    </location>
</feature>
<dbReference type="NCBIfam" id="TIGR04074">
    <property type="entry name" value="bacter_Hen1"/>
    <property type="match status" value="1"/>
</dbReference>
<dbReference type="Pfam" id="PF08242">
    <property type="entry name" value="Methyltransf_12"/>
    <property type="match status" value="1"/>
</dbReference>
<dbReference type="STRING" id="630515.SAMN04489812_3951"/>
<dbReference type="Gene3D" id="3.30.1610.20">
    <property type="entry name" value="Hen1, N-terminal domain"/>
    <property type="match status" value="1"/>
</dbReference>
<dbReference type="GO" id="GO:0031047">
    <property type="term" value="P:regulatory ncRNA-mediated gene silencing"/>
    <property type="evidence" value="ECO:0007669"/>
    <property type="project" value="UniProtKB-KW"/>
</dbReference>
<protein>
    <recommendedName>
        <fullName evidence="3">Small RNA 2'-O-methyltransferase</fullName>
        <ecNumber evidence="11">2.1.1.386</ecNumber>
    </recommendedName>
</protein>
<dbReference type="InterPro" id="IPR013217">
    <property type="entry name" value="Methyltransf_12"/>
</dbReference>
<dbReference type="GO" id="GO:0001510">
    <property type="term" value="P:RNA methylation"/>
    <property type="evidence" value="ECO:0007669"/>
    <property type="project" value="InterPro"/>
</dbReference>
<comment type="cofactor">
    <cofactor evidence="1">
        <name>Mg(2+)</name>
        <dbReference type="ChEBI" id="CHEBI:18420"/>
    </cofactor>
</comment>
<evidence type="ECO:0000256" key="8">
    <source>
        <dbReference type="ARBA" id="ARBA00022842"/>
    </source>
</evidence>